<protein>
    <submittedName>
        <fullName evidence="2">Uncharacterized protein</fullName>
    </submittedName>
</protein>
<keyword evidence="3" id="KW-1185">Reference proteome</keyword>
<evidence type="ECO:0000256" key="1">
    <source>
        <dbReference type="SAM" id="MobiDB-lite"/>
    </source>
</evidence>
<reference evidence="2 3" key="1">
    <citation type="submission" date="2019-03" db="EMBL/GenBank/DDBJ databases">
        <title>First draft genome of Liparis tanakae, snailfish: a comprehensive survey of snailfish specific genes.</title>
        <authorList>
            <person name="Kim W."/>
            <person name="Song I."/>
            <person name="Jeong J.-H."/>
            <person name="Kim D."/>
            <person name="Kim S."/>
            <person name="Ryu S."/>
            <person name="Song J.Y."/>
            <person name="Lee S.K."/>
        </authorList>
    </citation>
    <scope>NUCLEOTIDE SEQUENCE [LARGE SCALE GENOMIC DNA]</scope>
    <source>
        <tissue evidence="2">Muscle</tissue>
    </source>
</reference>
<evidence type="ECO:0000313" key="2">
    <source>
        <dbReference type="EMBL" id="TNN76808.1"/>
    </source>
</evidence>
<feature type="region of interest" description="Disordered" evidence="1">
    <location>
        <begin position="17"/>
        <end position="46"/>
    </location>
</feature>
<dbReference type="AlphaFoldDB" id="A0A4Z2IFT2"/>
<evidence type="ECO:0000313" key="3">
    <source>
        <dbReference type="Proteomes" id="UP000314294"/>
    </source>
</evidence>
<comment type="caution">
    <text evidence="2">The sequence shown here is derived from an EMBL/GenBank/DDBJ whole genome shotgun (WGS) entry which is preliminary data.</text>
</comment>
<gene>
    <name evidence="2" type="ORF">EYF80_012861</name>
</gene>
<dbReference type="Proteomes" id="UP000314294">
    <property type="component" value="Unassembled WGS sequence"/>
</dbReference>
<organism evidence="2 3">
    <name type="scientific">Liparis tanakae</name>
    <name type="common">Tanaka's snailfish</name>
    <dbReference type="NCBI Taxonomy" id="230148"/>
    <lineage>
        <taxon>Eukaryota</taxon>
        <taxon>Metazoa</taxon>
        <taxon>Chordata</taxon>
        <taxon>Craniata</taxon>
        <taxon>Vertebrata</taxon>
        <taxon>Euteleostomi</taxon>
        <taxon>Actinopterygii</taxon>
        <taxon>Neopterygii</taxon>
        <taxon>Teleostei</taxon>
        <taxon>Neoteleostei</taxon>
        <taxon>Acanthomorphata</taxon>
        <taxon>Eupercaria</taxon>
        <taxon>Perciformes</taxon>
        <taxon>Cottioidei</taxon>
        <taxon>Cottales</taxon>
        <taxon>Liparidae</taxon>
        <taxon>Liparis</taxon>
    </lineage>
</organism>
<name>A0A4Z2IFT2_9TELE</name>
<proteinExistence type="predicted"/>
<accession>A0A4Z2IFT2</accession>
<sequence>MRAVSLMEMHGPLMLLPPAPVTPHSPCTLDESCREEKGEEEGEELKRGRHRAQYGCNCVLTDDELRALQFSSVVGIIITATISKLN</sequence>
<dbReference type="EMBL" id="SRLO01000089">
    <property type="protein sequence ID" value="TNN76808.1"/>
    <property type="molecule type" value="Genomic_DNA"/>
</dbReference>